<dbReference type="InterPro" id="IPR050957">
    <property type="entry name" value="BMP_lipoprotein"/>
</dbReference>
<keyword evidence="5" id="KW-0472">Membrane</keyword>
<gene>
    <name evidence="9" type="ORF">IAB73_10940</name>
</gene>
<dbReference type="Gene3D" id="3.40.50.2300">
    <property type="match status" value="2"/>
</dbReference>
<dbReference type="SUPFAM" id="SSF53822">
    <property type="entry name" value="Periplasmic binding protein-like I"/>
    <property type="match status" value="1"/>
</dbReference>
<evidence type="ECO:0000256" key="7">
    <source>
        <dbReference type="SAM" id="SignalP"/>
    </source>
</evidence>
<dbReference type="GO" id="GO:0005886">
    <property type="term" value="C:plasma membrane"/>
    <property type="evidence" value="ECO:0007669"/>
    <property type="project" value="UniProtKB-SubCell"/>
</dbReference>
<dbReference type="InterPro" id="IPR028082">
    <property type="entry name" value="Peripla_BP_I"/>
</dbReference>
<evidence type="ECO:0000256" key="1">
    <source>
        <dbReference type="ARBA" id="ARBA00004193"/>
    </source>
</evidence>
<dbReference type="Pfam" id="PF02608">
    <property type="entry name" value="Bmp"/>
    <property type="match status" value="1"/>
</dbReference>
<accession>A0A9D1CSN0</accession>
<evidence type="ECO:0000313" key="9">
    <source>
        <dbReference type="EMBL" id="HIQ72709.1"/>
    </source>
</evidence>
<name>A0A9D1CSN0_9FIRM</name>
<dbReference type="AlphaFoldDB" id="A0A9D1CSN0"/>
<dbReference type="PANTHER" id="PTHR34296">
    <property type="entry name" value="TRANSCRIPTIONAL ACTIVATOR PROTEIN MED"/>
    <property type="match status" value="1"/>
</dbReference>
<feature type="domain" description="ABC transporter substrate-binding protein PnrA-like" evidence="8">
    <location>
        <begin position="29"/>
        <end position="329"/>
    </location>
</feature>
<evidence type="ECO:0000256" key="4">
    <source>
        <dbReference type="ARBA" id="ARBA00022729"/>
    </source>
</evidence>
<keyword evidence="6" id="KW-0449">Lipoprotein</keyword>
<evidence type="ECO:0000256" key="3">
    <source>
        <dbReference type="ARBA" id="ARBA00022475"/>
    </source>
</evidence>
<comment type="caution">
    <text evidence="9">The sequence shown here is derived from an EMBL/GenBank/DDBJ whole genome shotgun (WGS) entry which is preliminary data.</text>
</comment>
<evidence type="ECO:0000256" key="2">
    <source>
        <dbReference type="ARBA" id="ARBA00008610"/>
    </source>
</evidence>
<sequence length="352" mass="37029">MKKLVSMLLALALALSMVCCVSAEGTIELALITDSGTIDDKSFNQGCYEGMQQYAEENGKAYNYYKPTEFTTDGYLAQIDIAVQNGAKMIICPGFMFAEALGQAQQIYPDVSFVIVDSAPTVEGVEQIDANVLSVMYAEEQSGFLAGYAAVKDGYTKLGFMGGMAVPAVIRFGKGFAQGAETAAAELGLTDVELMYHYTGSFDATPEAQTLAASWYEAGTEVIFACGGSVGNSVMSAAEAAGKAVIGVDGDQSGESETVITSAMKGVSASVYEAVTEFYNGTFEGGRQIICDAANGGVQLPMESSRFATFSQEDYDALFAKVVSGEYAVNNSTDDMTPGDLGLTIVKTTVVE</sequence>
<feature type="signal peptide" evidence="7">
    <location>
        <begin position="1"/>
        <end position="23"/>
    </location>
</feature>
<dbReference type="EMBL" id="DVFJ01000037">
    <property type="protein sequence ID" value="HIQ72709.1"/>
    <property type="molecule type" value="Genomic_DNA"/>
</dbReference>
<evidence type="ECO:0000313" key="10">
    <source>
        <dbReference type="Proteomes" id="UP000886887"/>
    </source>
</evidence>
<keyword evidence="4 7" id="KW-0732">Signal</keyword>
<dbReference type="InterPro" id="IPR003760">
    <property type="entry name" value="PnrA-like"/>
</dbReference>
<evidence type="ECO:0000259" key="8">
    <source>
        <dbReference type="Pfam" id="PF02608"/>
    </source>
</evidence>
<evidence type="ECO:0000256" key="6">
    <source>
        <dbReference type="ARBA" id="ARBA00023288"/>
    </source>
</evidence>
<keyword evidence="3" id="KW-1003">Cell membrane</keyword>
<dbReference type="PANTHER" id="PTHR34296:SF2">
    <property type="entry name" value="ABC TRANSPORTER GUANOSINE-BINDING PROTEIN NUPN"/>
    <property type="match status" value="1"/>
</dbReference>
<reference evidence="9" key="2">
    <citation type="journal article" date="2021" name="PeerJ">
        <title>Extensive microbial diversity within the chicken gut microbiome revealed by metagenomics and culture.</title>
        <authorList>
            <person name="Gilroy R."/>
            <person name="Ravi A."/>
            <person name="Getino M."/>
            <person name="Pursley I."/>
            <person name="Horton D.L."/>
            <person name="Alikhan N.F."/>
            <person name="Baker D."/>
            <person name="Gharbi K."/>
            <person name="Hall N."/>
            <person name="Watson M."/>
            <person name="Adriaenssens E.M."/>
            <person name="Foster-Nyarko E."/>
            <person name="Jarju S."/>
            <person name="Secka A."/>
            <person name="Antonio M."/>
            <person name="Oren A."/>
            <person name="Chaudhuri R.R."/>
            <person name="La Ragione R."/>
            <person name="Hildebrand F."/>
            <person name="Pallen M.J."/>
        </authorList>
    </citation>
    <scope>NUCLEOTIDE SEQUENCE</scope>
    <source>
        <strain evidence="9">ChiSxjej2B14-6234</strain>
    </source>
</reference>
<evidence type="ECO:0000256" key="5">
    <source>
        <dbReference type="ARBA" id="ARBA00023136"/>
    </source>
</evidence>
<organism evidence="9 10">
    <name type="scientific">Candidatus Onthenecus intestinigallinarum</name>
    <dbReference type="NCBI Taxonomy" id="2840875"/>
    <lineage>
        <taxon>Bacteria</taxon>
        <taxon>Bacillati</taxon>
        <taxon>Bacillota</taxon>
        <taxon>Clostridia</taxon>
        <taxon>Eubacteriales</taxon>
        <taxon>Candidatus Onthenecus</taxon>
    </lineage>
</organism>
<reference evidence="9" key="1">
    <citation type="submission" date="2020-10" db="EMBL/GenBank/DDBJ databases">
        <authorList>
            <person name="Gilroy R."/>
        </authorList>
    </citation>
    <scope>NUCLEOTIDE SEQUENCE</scope>
    <source>
        <strain evidence="9">ChiSxjej2B14-6234</strain>
    </source>
</reference>
<proteinExistence type="inferred from homology"/>
<feature type="chain" id="PRO_5038454752" evidence="7">
    <location>
        <begin position="24"/>
        <end position="352"/>
    </location>
</feature>
<comment type="subcellular location">
    <subcellularLocation>
        <location evidence="1">Cell membrane</location>
        <topology evidence="1">Lipid-anchor</topology>
    </subcellularLocation>
</comment>
<dbReference type="Proteomes" id="UP000886887">
    <property type="component" value="Unassembled WGS sequence"/>
</dbReference>
<comment type="similarity">
    <text evidence="2">Belongs to the BMP lipoprotein family.</text>
</comment>
<dbReference type="CDD" id="cd06354">
    <property type="entry name" value="PBP1_PrnA-like"/>
    <property type="match status" value="1"/>
</dbReference>
<protein>
    <submittedName>
        <fullName evidence="9">BMP family ABC transporter substrate-binding protein</fullName>
    </submittedName>
</protein>